<organism evidence="1 2">
    <name type="scientific">Cymbomonas tetramitiformis</name>
    <dbReference type="NCBI Taxonomy" id="36881"/>
    <lineage>
        <taxon>Eukaryota</taxon>
        <taxon>Viridiplantae</taxon>
        <taxon>Chlorophyta</taxon>
        <taxon>Pyramimonadophyceae</taxon>
        <taxon>Pyramimonadales</taxon>
        <taxon>Pyramimonadaceae</taxon>
        <taxon>Cymbomonas</taxon>
    </lineage>
</organism>
<dbReference type="EMBL" id="LGRX02032792">
    <property type="protein sequence ID" value="KAK3243528.1"/>
    <property type="molecule type" value="Genomic_DNA"/>
</dbReference>
<dbReference type="InterPro" id="IPR008775">
    <property type="entry name" value="Phytyl_CoA_dOase-like"/>
</dbReference>
<keyword evidence="2" id="KW-1185">Reference proteome</keyword>
<comment type="caution">
    <text evidence="1">The sequence shown here is derived from an EMBL/GenBank/DDBJ whole genome shotgun (WGS) entry which is preliminary data.</text>
</comment>
<dbReference type="Proteomes" id="UP001190700">
    <property type="component" value="Unassembled WGS sequence"/>
</dbReference>
<proteinExistence type="predicted"/>
<dbReference type="SUPFAM" id="SSF51197">
    <property type="entry name" value="Clavaminate synthase-like"/>
    <property type="match status" value="1"/>
</dbReference>
<dbReference type="Pfam" id="PF05721">
    <property type="entry name" value="PhyH"/>
    <property type="match status" value="1"/>
</dbReference>
<evidence type="ECO:0000313" key="2">
    <source>
        <dbReference type="Proteomes" id="UP001190700"/>
    </source>
</evidence>
<reference evidence="1 2" key="1">
    <citation type="journal article" date="2015" name="Genome Biol. Evol.">
        <title>Comparative Genomics of a Bacterivorous Green Alga Reveals Evolutionary Causalities and Consequences of Phago-Mixotrophic Mode of Nutrition.</title>
        <authorList>
            <person name="Burns J.A."/>
            <person name="Paasch A."/>
            <person name="Narechania A."/>
            <person name="Kim E."/>
        </authorList>
    </citation>
    <scope>NUCLEOTIDE SEQUENCE [LARGE SCALE GENOMIC DNA]</scope>
    <source>
        <strain evidence="1 2">PLY_AMNH</strain>
    </source>
</reference>
<protein>
    <recommendedName>
        <fullName evidence="3">Phytanoyl-CoA dioxygenase</fullName>
    </recommendedName>
</protein>
<evidence type="ECO:0000313" key="1">
    <source>
        <dbReference type="EMBL" id="KAK3243528.1"/>
    </source>
</evidence>
<accession>A0AAE0BWL7</accession>
<gene>
    <name evidence="1" type="ORF">CYMTET_46826</name>
</gene>
<name>A0AAE0BWL7_9CHLO</name>
<evidence type="ECO:0008006" key="3">
    <source>
        <dbReference type="Google" id="ProtNLM"/>
    </source>
</evidence>
<dbReference type="AlphaFoldDB" id="A0AAE0BWL7"/>
<sequence length="124" mass="14221">MKQLATKFREQGFLSPVRVLSPDQARTLRADLEAYECDHSLRGNKRFKLHLLTRWAAQLVRHPRILEVVQAILGPDILVWSSDVNIKGPSSDSFFSWHQATMHERAIAVLIRAEGHAHKPSMMR</sequence>
<dbReference type="Gene3D" id="2.60.120.620">
    <property type="entry name" value="q2cbj1_9rhob like domain"/>
    <property type="match status" value="1"/>
</dbReference>